<name>A0A449HDX1_NOCFR</name>
<protein>
    <submittedName>
        <fullName evidence="2">Uncharacterized protein</fullName>
    </submittedName>
</protein>
<gene>
    <name evidence="2" type="ORF">NCTC1935_00068</name>
</gene>
<sequence>MTTTVLADQLPAEVTDPLLKLGGQLITLAGYFALGALFIAGIVAIARYQRGAGFVHFWRELLVICIAAAIAAMTFDIANWVS</sequence>
<dbReference type="RefSeq" id="WP_137355156.1">
    <property type="nucleotide sequence ID" value="NZ_CAACYE020000006.1"/>
</dbReference>
<feature type="transmembrane region" description="Helical" evidence="1">
    <location>
        <begin position="61"/>
        <end position="81"/>
    </location>
</feature>
<keyword evidence="1" id="KW-1133">Transmembrane helix</keyword>
<dbReference type="EMBL" id="CAACYE010000002">
    <property type="protein sequence ID" value="VFA81043.1"/>
    <property type="molecule type" value="Genomic_DNA"/>
</dbReference>
<accession>A0A449HDX1</accession>
<evidence type="ECO:0000256" key="1">
    <source>
        <dbReference type="SAM" id="Phobius"/>
    </source>
</evidence>
<organism evidence="2">
    <name type="scientific">Nocardia farcinica</name>
    <dbReference type="NCBI Taxonomy" id="37329"/>
    <lineage>
        <taxon>Bacteria</taxon>
        <taxon>Bacillati</taxon>
        <taxon>Actinomycetota</taxon>
        <taxon>Actinomycetes</taxon>
        <taxon>Mycobacteriales</taxon>
        <taxon>Nocardiaceae</taxon>
        <taxon>Nocardia</taxon>
    </lineage>
</organism>
<dbReference type="AlphaFoldDB" id="A0A449HDX1"/>
<evidence type="ECO:0000313" key="2">
    <source>
        <dbReference type="EMBL" id="VFA81043.1"/>
    </source>
</evidence>
<feature type="transmembrane region" description="Helical" evidence="1">
    <location>
        <begin position="28"/>
        <end position="49"/>
    </location>
</feature>
<reference evidence="2" key="1">
    <citation type="submission" date="2019-02" db="EMBL/GenBank/DDBJ databases">
        <authorList>
            <consortium name="Pathogen Informatics"/>
        </authorList>
    </citation>
    <scope>NUCLEOTIDE SEQUENCE</scope>
    <source>
        <strain evidence="2">3012STDY6733949</strain>
    </source>
</reference>
<proteinExistence type="predicted"/>
<keyword evidence="1" id="KW-0812">Transmembrane</keyword>
<keyword evidence="1" id="KW-0472">Membrane</keyword>